<sequence length="32" mass="3669">MPIASGIEVSLPFLQQKTFFTKSSLLTYQVYM</sequence>
<gene>
    <name evidence="1" type="ORF">D8872_09430</name>
</gene>
<dbReference type="AlphaFoldDB" id="A0A428AHA1"/>
<evidence type="ECO:0000313" key="1">
    <source>
        <dbReference type="EMBL" id="RSI40827.1"/>
    </source>
</evidence>
<comment type="caution">
    <text evidence="1">The sequence shown here is derived from an EMBL/GenBank/DDBJ whole genome shotgun (WGS) entry which is preliminary data.</text>
</comment>
<reference evidence="1 2" key="1">
    <citation type="submission" date="2018-11" db="EMBL/GenBank/DDBJ databases">
        <title>Species Designations Belie Phenotypic and Genotypic Heterogeneity in Oral Streptococci.</title>
        <authorList>
            <person name="Velsko I."/>
        </authorList>
    </citation>
    <scope>NUCLEOTIDE SEQUENCE [LARGE SCALE GENOMIC DNA]</scope>
    <source>
        <strain evidence="1 2">BCC51</strain>
    </source>
</reference>
<accession>A0A428AHA1</accession>
<evidence type="ECO:0000313" key="2">
    <source>
        <dbReference type="Proteomes" id="UP000282617"/>
    </source>
</evidence>
<dbReference type="EMBL" id="RJNA01000020">
    <property type="protein sequence ID" value="RSI40827.1"/>
    <property type="molecule type" value="Genomic_DNA"/>
</dbReference>
<proteinExistence type="predicted"/>
<organism evidence="1 2">
    <name type="scientific">Streptococcus cristatus</name>
    <dbReference type="NCBI Taxonomy" id="45634"/>
    <lineage>
        <taxon>Bacteria</taxon>
        <taxon>Bacillati</taxon>
        <taxon>Bacillota</taxon>
        <taxon>Bacilli</taxon>
        <taxon>Lactobacillales</taxon>
        <taxon>Streptococcaceae</taxon>
        <taxon>Streptococcus</taxon>
    </lineage>
</organism>
<dbReference type="Proteomes" id="UP000282617">
    <property type="component" value="Unassembled WGS sequence"/>
</dbReference>
<name>A0A428AHA1_STRCR</name>
<protein>
    <submittedName>
        <fullName evidence="1">Uncharacterized protein</fullName>
    </submittedName>
</protein>